<dbReference type="GO" id="GO:0003677">
    <property type="term" value="F:DNA binding"/>
    <property type="evidence" value="ECO:0007669"/>
    <property type="project" value="UniProtKB-UniRule"/>
</dbReference>
<comment type="caution">
    <text evidence="9">The sequence shown here is derived from an EMBL/GenBank/DDBJ whole genome shotgun (WGS) entry which is preliminary data.</text>
</comment>
<sequence length="316" mass="36076">MDEKKLKALAAEVAEGLKTEADLHAFSRMLTKLTVETVLNAELADHPGYEKNAPKTGSSPRNGYSSKTVLCNNSEIELNTPRDRENTFEPQLIKKHQTRITQMDSQILSLYAKGMTTREIVATFKEMYDSDVSPTLIYKVTDAVKEQVIEWQNRQMDTLYPFVYMAVCCQSSSEWQCDKQSSFPCAGDQYRRSESVAGMWLSGNEGTKFWLSVLTELKKRGLQDILIACVDGLKGFPDAINSVFPKYPQISKSWRAHWENLNTLFSYPPDIRKTIYHLHYKRKVFPTDDSVRKVIYLAIKDASKNGVCRSRTGGWR</sequence>
<dbReference type="AlphaFoldDB" id="A0A5I8GUW2"/>
<keyword evidence="5 6" id="KW-0233">DNA recombination</keyword>
<dbReference type="Pfam" id="PF00872">
    <property type="entry name" value="Transposase_mut"/>
    <property type="match status" value="1"/>
</dbReference>
<evidence type="ECO:0000256" key="5">
    <source>
        <dbReference type="ARBA" id="ARBA00023172"/>
    </source>
</evidence>
<keyword evidence="4 6" id="KW-0238">DNA-binding</keyword>
<dbReference type="EMBL" id="DAAHMB010000001">
    <property type="protein sequence ID" value="HAB6562283.1"/>
    <property type="molecule type" value="Genomic_DNA"/>
</dbReference>
<dbReference type="EMBL" id="DAAQQD010000003">
    <property type="protein sequence ID" value="HAE0403323.1"/>
    <property type="molecule type" value="Genomic_DNA"/>
</dbReference>
<evidence type="ECO:0000256" key="7">
    <source>
        <dbReference type="SAM" id="MobiDB-lite"/>
    </source>
</evidence>
<comment type="function">
    <text evidence="1 6">Required for the transposition of the insertion element.</text>
</comment>
<keyword evidence="6" id="KW-0814">Transposable element</keyword>
<evidence type="ECO:0000256" key="1">
    <source>
        <dbReference type="ARBA" id="ARBA00002190"/>
    </source>
</evidence>
<name>A0A5I8GUW2_SALET</name>
<feature type="compositionally biased region" description="Polar residues" evidence="7">
    <location>
        <begin position="55"/>
        <end position="65"/>
    </location>
</feature>
<dbReference type="PANTHER" id="PTHR33217:SF5">
    <property type="entry name" value="MUTATOR FAMILY TRANSPOSASE"/>
    <property type="match status" value="1"/>
</dbReference>
<protein>
    <recommendedName>
        <fullName evidence="6">Mutator family transposase</fullName>
    </recommendedName>
</protein>
<proteinExistence type="inferred from homology"/>
<comment type="similarity">
    <text evidence="2 6">Belongs to the transposase mutator family.</text>
</comment>
<gene>
    <name evidence="9" type="ORF">G2165_09525</name>
    <name evidence="8" type="ORF">GYI59_00735</name>
</gene>
<evidence type="ECO:0000256" key="4">
    <source>
        <dbReference type="ARBA" id="ARBA00023125"/>
    </source>
</evidence>
<dbReference type="RefSeq" id="WP_023138403.1">
    <property type="nucleotide sequence ID" value="NZ_CALPAC010000004.1"/>
</dbReference>
<organism evidence="9">
    <name type="scientific">Salmonella enterica subsp. enterica serovar Rissen</name>
    <dbReference type="NCBI Taxonomy" id="399587"/>
    <lineage>
        <taxon>Bacteria</taxon>
        <taxon>Pseudomonadati</taxon>
        <taxon>Pseudomonadota</taxon>
        <taxon>Gammaproteobacteria</taxon>
        <taxon>Enterobacterales</taxon>
        <taxon>Enterobacteriaceae</taxon>
        <taxon>Salmonella</taxon>
    </lineage>
</organism>
<evidence type="ECO:0000313" key="9">
    <source>
        <dbReference type="EMBL" id="HAE0403323.1"/>
    </source>
</evidence>
<evidence type="ECO:0000256" key="2">
    <source>
        <dbReference type="ARBA" id="ARBA00010961"/>
    </source>
</evidence>
<dbReference type="GO" id="GO:0006313">
    <property type="term" value="P:DNA transposition"/>
    <property type="evidence" value="ECO:0007669"/>
    <property type="project" value="UniProtKB-UniRule"/>
</dbReference>
<evidence type="ECO:0000256" key="3">
    <source>
        <dbReference type="ARBA" id="ARBA00022578"/>
    </source>
</evidence>
<dbReference type="PANTHER" id="PTHR33217">
    <property type="entry name" value="TRANSPOSASE FOR INSERTION SEQUENCE ELEMENT IS1081"/>
    <property type="match status" value="1"/>
</dbReference>
<reference evidence="9" key="1">
    <citation type="journal article" date="2018" name="Genome Biol.">
        <title>SKESA: strategic k-mer extension for scrupulous assemblies.</title>
        <authorList>
            <person name="Souvorov A."/>
            <person name="Agarwala R."/>
            <person name="Lipman D.J."/>
        </authorList>
    </citation>
    <scope>NUCLEOTIDE SEQUENCE</scope>
    <source>
        <strain evidence="8">00-0084</strain>
        <strain evidence="9">Sam_2c245506-e6a1-4a6d-a922-630da47117cd</strain>
    </source>
</reference>
<evidence type="ECO:0000313" key="8">
    <source>
        <dbReference type="EMBL" id="HAB6562283.1"/>
    </source>
</evidence>
<feature type="region of interest" description="Disordered" evidence="7">
    <location>
        <begin position="46"/>
        <end position="65"/>
    </location>
</feature>
<reference evidence="9" key="2">
    <citation type="submission" date="2019-01" db="EMBL/GenBank/DDBJ databases">
        <authorList>
            <consortium name="NCBI Pathogen Detection Project"/>
        </authorList>
    </citation>
    <scope>NUCLEOTIDE SEQUENCE</scope>
    <source>
        <strain evidence="8">00-0084</strain>
        <strain evidence="9">Sam_2c245506-e6a1-4a6d-a922-630da47117cd</strain>
    </source>
</reference>
<keyword evidence="3 6" id="KW-0815">Transposition</keyword>
<dbReference type="InterPro" id="IPR001207">
    <property type="entry name" value="Transposase_mutator"/>
</dbReference>
<evidence type="ECO:0000256" key="6">
    <source>
        <dbReference type="RuleBase" id="RU365089"/>
    </source>
</evidence>
<accession>A0A5I8GUW2</accession>
<dbReference type="GO" id="GO:0004803">
    <property type="term" value="F:transposase activity"/>
    <property type="evidence" value="ECO:0007669"/>
    <property type="project" value="UniProtKB-UniRule"/>
</dbReference>